<dbReference type="Proteomes" id="UP000256970">
    <property type="component" value="Unassembled WGS sequence"/>
</dbReference>
<dbReference type="InterPro" id="IPR043502">
    <property type="entry name" value="DNA/RNA_pol_sf"/>
</dbReference>
<dbReference type="Gene3D" id="3.30.70.270">
    <property type="match status" value="1"/>
</dbReference>
<dbReference type="PANTHER" id="PTHR15503:SF45">
    <property type="entry name" value="RNA-DIRECTED DNA POLYMERASE HOMOLOG"/>
    <property type="match status" value="1"/>
</dbReference>
<evidence type="ECO:0000313" key="2">
    <source>
        <dbReference type="Proteomes" id="UP000256970"/>
    </source>
</evidence>
<dbReference type="PANTHER" id="PTHR15503">
    <property type="entry name" value="LDOC1 RELATED"/>
    <property type="match status" value="1"/>
</dbReference>
<reference evidence="1 2" key="1">
    <citation type="submission" date="2016-10" db="EMBL/GenBank/DDBJ databases">
        <authorList>
            <person name="Cai Z."/>
        </authorList>
    </citation>
    <scope>NUCLEOTIDE SEQUENCE [LARGE SCALE GENOMIC DNA]</scope>
</reference>
<organism evidence="1 2">
    <name type="scientific">Tetradesmus obliquus</name>
    <name type="common">Green alga</name>
    <name type="synonym">Acutodesmus obliquus</name>
    <dbReference type="NCBI Taxonomy" id="3088"/>
    <lineage>
        <taxon>Eukaryota</taxon>
        <taxon>Viridiplantae</taxon>
        <taxon>Chlorophyta</taxon>
        <taxon>core chlorophytes</taxon>
        <taxon>Chlorophyceae</taxon>
        <taxon>CS clade</taxon>
        <taxon>Sphaeropleales</taxon>
        <taxon>Scenedesmaceae</taxon>
        <taxon>Tetradesmus</taxon>
    </lineage>
</organism>
<proteinExistence type="predicted"/>
<dbReference type="STRING" id="3088.A0A383VMC0"/>
<sequence>MTAEEVACGLMSGLQVKRAMRKGATAFLAVLREATEGEKGAELEEVKFDYEDPEWAERMRQVLRKHKQIFQGMPKGLPPKRSVDHKIELEAGSKPPFGPIYHMSPLELEEAKRQLTDLLERGLIQPSRSPYGAPILFFRKANGKLRMCVDYRALNKLTVKNRYPLPRIDELLDRLH</sequence>
<evidence type="ECO:0000313" key="1">
    <source>
        <dbReference type="EMBL" id="SZX66073.1"/>
    </source>
</evidence>
<keyword evidence="2" id="KW-1185">Reference proteome</keyword>
<dbReference type="Gene3D" id="3.10.10.10">
    <property type="entry name" value="HIV Type 1 Reverse Transcriptase, subunit A, domain 1"/>
    <property type="match status" value="1"/>
</dbReference>
<evidence type="ECO:0008006" key="3">
    <source>
        <dbReference type="Google" id="ProtNLM"/>
    </source>
</evidence>
<dbReference type="AlphaFoldDB" id="A0A383VMC0"/>
<gene>
    <name evidence="1" type="ORF">BQ4739_LOCUS6517</name>
</gene>
<dbReference type="InterPro" id="IPR032567">
    <property type="entry name" value="RTL1-rel"/>
</dbReference>
<accession>A0A383VMC0</accession>
<name>A0A383VMC0_TETOB</name>
<dbReference type="EMBL" id="FNXT01000684">
    <property type="protein sequence ID" value="SZX66073.1"/>
    <property type="molecule type" value="Genomic_DNA"/>
</dbReference>
<protein>
    <recommendedName>
        <fullName evidence="3">Reverse transcriptase domain-containing protein</fullName>
    </recommendedName>
</protein>
<dbReference type="InterPro" id="IPR043128">
    <property type="entry name" value="Rev_trsase/Diguanyl_cyclase"/>
</dbReference>
<dbReference type="SUPFAM" id="SSF56672">
    <property type="entry name" value="DNA/RNA polymerases"/>
    <property type="match status" value="1"/>
</dbReference>